<protein>
    <recommendedName>
        <fullName evidence="1">F-box domain-containing protein</fullName>
    </recommendedName>
</protein>
<dbReference type="Proteomes" id="UP000815677">
    <property type="component" value="Unassembled WGS sequence"/>
</dbReference>
<feature type="domain" description="F-box" evidence="1">
    <location>
        <begin position="1"/>
        <end position="43"/>
    </location>
</feature>
<organism evidence="2 3">
    <name type="scientific">Mycena chlorophos</name>
    <name type="common">Agaric fungus</name>
    <name type="synonym">Agaricus chlorophos</name>
    <dbReference type="NCBI Taxonomy" id="658473"/>
    <lineage>
        <taxon>Eukaryota</taxon>
        <taxon>Fungi</taxon>
        <taxon>Dikarya</taxon>
        <taxon>Basidiomycota</taxon>
        <taxon>Agaricomycotina</taxon>
        <taxon>Agaricomycetes</taxon>
        <taxon>Agaricomycetidae</taxon>
        <taxon>Agaricales</taxon>
        <taxon>Marasmiineae</taxon>
        <taxon>Mycenaceae</taxon>
        <taxon>Mycena</taxon>
    </lineage>
</organism>
<evidence type="ECO:0000313" key="3">
    <source>
        <dbReference type="Proteomes" id="UP000815677"/>
    </source>
</evidence>
<proteinExistence type="predicted"/>
<dbReference type="InterPro" id="IPR036047">
    <property type="entry name" value="F-box-like_dom_sf"/>
</dbReference>
<name>A0ABQ0LUW5_MYCCL</name>
<dbReference type="InterPro" id="IPR032675">
    <property type="entry name" value="LRR_dom_sf"/>
</dbReference>
<reference evidence="2" key="1">
    <citation type="submission" date="2014-09" db="EMBL/GenBank/DDBJ databases">
        <title>Genome sequence of the luminous mushroom Mycena chlorophos for searching fungal bioluminescence genes.</title>
        <authorList>
            <person name="Tanaka Y."/>
            <person name="Kasuga D."/>
            <person name="Oba Y."/>
            <person name="Hase S."/>
            <person name="Sato K."/>
            <person name="Oba Y."/>
            <person name="Sakakibara Y."/>
        </authorList>
    </citation>
    <scope>NUCLEOTIDE SEQUENCE</scope>
</reference>
<gene>
    <name evidence="2" type="ORF">MCHLO_11703</name>
</gene>
<dbReference type="EMBL" id="DF848787">
    <property type="protein sequence ID" value="GAT54883.1"/>
    <property type="molecule type" value="Genomic_DNA"/>
</dbReference>
<dbReference type="PROSITE" id="PS50181">
    <property type="entry name" value="FBOX"/>
    <property type="match status" value="1"/>
</dbReference>
<dbReference type="Gene3D" id="3.80.10.10">
    <property type="entry name" value="Ribonuclease Inhibitor"/>
    <property type="match status" value="1"/>
</dbReference>
<sequence>MLVPLELVEEILDYVGTTRALCACALVSKQFRLVSQKRLFTDVSLSLGSQQPEQLAAAITSSPHLALHVQSVHVTFTGARPPSAARARLFQHLFPRFTRLRDVARSGCASSVAARAASQKRHTRCSPMSCSRRDFEQLVRFSPALDHLCLEDCDITYPSGHSTCELSRISSLEIRPVFYASLLDTLNNMRRGDWTELRYLRVDSLVHLPRVQLFIDRCAELTRLHLKLRRSSDGAPNATVGIDIRRLTKLGCIHLKLLLGPTKDLANSTIGAVIRTLASAPRPSPIHTIILDVMVHSAVEDQEFSAWAELDELLRSPQWTSSLKTLVFSLDPQRVGAQSSDAFIAEAAFYAHRFPLFHERGQVKVMLRDY</sequence>
<dbReference type="SMART" id="SM00256">
    <property type="entry name" value="FBOX"/>
    <property type="match status" value="1"/>
</dbReference>
<keyword evidence="3" id="KW-1185">Reference proteome</keyword>
<dbReference type="InterPro" id="IPR001810">
    <property type="entry name" value="F-box_dom"/>
</dbReference>
<evidence type="ECO:0000259" key="1">
    <source>
        <dbReference type="PROSITE" id="PS50181"/>
    </source>
</evidence>
<evidence type="ECO:0000313" key="2">
    <source>
        <dbReference type="EMBL" id="GAT54883.1"/>
    </source>
</evidence>
<dbReference type="SUPFAM" id="SSF81383">
    <property type="entry name" value="F-box domain"/>
    <property type="match status" value="1"/>
</dbReference>
<dbReference type="Pfam" id="PF00646">
    <property type="entry name" value="F-box"/>
    <property type="match status" value="1"/>
</dbReference>
<accession>A0ABQ0LUW5</accession>